<gene>
    <name evidence="2" type="ORF">ANSO36C_10520</name>
</gene>
<keyword evidence="3" id="KW-1185">Reference proteome</keyword>
<sequence>MPVDLHYKLERSPPSEQADCILHNDTNGFNVLPERRSPVDLHYKLERSPLQHHHFTLEHETSSLKLKHCHLKQEHSRLEQKYSHWEQKRSRLEQKHCHLKQERSRSEYERPSSEHERPSLSDTFPTERYANGELASLTRFSVLSRYALHKTSLFWIWGEAIACGFKIKNRALGFTISSNPKKPFDRILYKPISKPTMKTDFFIDEKLIDEAMKVTGLQTKQEVIELGLKTLIKLKQQEKIKAYRGNLQWEGNLDEIRTNS</sequence>
<evidence type="ECO:0000313" key="2">
    <source>
        <dbReference type="EMBL" id="BDI15250.1"/>
    </source>
</evidence>
<name>A0ABN6PZ05_NOSCO</name>
<evidence type="ECO:0000313" key="3">
    <source>
        <dbReference type="Proteomes" id="UP001055453"/>
    </source>
</evidence>
<protein>
    <submittedName>
        <fullName evidence="2">Uncharacterized protein</fullName>
    </submittedName>
</protein>
<dbReference type="RefSeq" id="WP_251958683.1">
    <property type="nucleotide sequence ID" value="NZ_AP025732.1"/>
</dbReference>
<feature type="compositionally biased region" description="Basic and acidic residues" evidence="1">
    <location>
        <begin position="93"/>
        <end position="119"/>
    </location>
</feature>
<dbReference type="Proteomes" id="UP001055453">
    <property type="component" value="Chromosome"/>
</dbReference>
<dbReference type="Pfam" id="PF09957">
    <property type="entry name" value="VapB_antitoxin"/>
    <property type="match status" value="1"/>
</dbReference>
<feature type="region of interest" description="Disordered" evidence="1">
    <location>
        <begin position="93"/>
        <end position="125"/>
    </location>
</feature>
<dbReference type="InterPro" id="IPR019239">
    <property type="entry name" value="VapB_antitoxin"/>
</dbReference>
<organism evidence="2 3">
    <name type="scientific">Nostoc cf. commune SO-36</name>
    <dbReference type="NCBI Taxonomy" id="449208"/>
    <lineage>
        <taxon>Bacteria</taxon>
        <taxon>Bacillati</taxon>
        <taxon>Cyanobacteriota</taxon>
        <taxon>Cyanophyceae</taxon>
        <taxon>Nostocales</taxon>
        <taxon>Nostocaceae</taxon>
        <taxon>Nostoc</taxon>
    </lineage>
</organism>
<reference evidence="2" key="1">
    <citation type="submission" date="2022-04" db="EMBL/GenBank/DDBJ databases">
        <title>Complete genome sequence of a cyanobacterium, Nostoc sp. SO-36, isolated in Antarctica.</title>
        <authorList>
            <person name="Kanesaki Y."/>
            <person name="Effendi D."/>
            <person name="Sakamoto T."/>
            <person name="Ohtani S."/>
            <person name="Awai K."/>
        </authorList>
    </citation>
    <scope>NUCLEOTIDE SEQUENCE</scope>
    <source>
        <strain evidence="2">SO-36</strain>
    </source>
</reference>
<evidence type="ECO:0000256" key="1">
    <source>
        <dbReference type="SAM" id="MobiDB-lite"/>
    </source>
</evidence>
<proteinExistence type="predicted"/>
<dbReference type="EMBL" id="AP025732">
    <property type="protein sequence ID" value="BDI15250.1"/>
    <property type="molecule type" value="Genomic_DNA"/>
</dbReference>
<accession>A0ABN6PZ05</accession>